<evidence type="ECO:0000313" key="3">
    <source>
        <dbReference type="EMBL" id="RRO13682.1"/>
    </source>
</evidence>
<dbReference type="OrthoDB" id="5194370at2"/>
<feature type="transmembrane region" description="Helical" evidence="2">
    <location>
        <begin position="729"/>
        <end position="749"/>
    </location>
</feature>
<keyword evidence="2" id="KW-1133">Transmembrane helix</keyword>
<protein>
    <submittedName>
        <fullName evidence="3">Oxidoreductase</fullName>
    </submittedName>
</protein>
<name>A0A426JL21_9PSEU</name>
<keyword evidence="2" id="KW-0472">Membrane</keyword>
<dbReference type="EMBL" id="RSAA01000026">
    <property type="protein sequence ID" value="RRO13682.1"/>
    <property type="molecule type" value="Genomic_DNA"/>
</dbReference>
<dbReference type="RefSeq" id="WP_125092505.1">
    <property type="nucleotide sequence ID" value="NZ_RSAA01000026.1"/>
</dbReference>
<evidence type="ECO:0000313" key="4">
    <source>
        <dbReference type="Proteomes" id="UP000274515"/>
    </source>
</evidence>
<dbReference type="Proteomes" id="UP000274515">
    <property type="component" value="Unassembled WGS sequence"/>
</dbReference>
<reference evidence="3 4" key="1">
    <citation type="submission" date="2018-11" db="EMBL/GenBank/DDBJ databases">
        <title>Saccharopolyspora rhizosphaerae sp. nov., an actinomycete isolated from rhizosphere soil in Thailand.</title>
        <authorList>
            <person name="Intra B."/>
            <person name="Euanorasetr J."/>
            <person name="Take A."/>
            <person name="Inahashi Y."/>
            <person name="Mori M."/>
            <person name="Panbangred W."/>
            <person name="Matsumoto A."/>
        </authorList>
    </citation>
    <scope>NUCLEOTIDE SEQUENCE [LARGE SCALE GENOMIC DNA]</scope>
    <source>
        <strain evidence="3 4">H219</strain>
    </source>
</reference>
<keyword evidence="2" id="KW-0812">Transmembrane</keyword>
<feature type="region of interest" description="Disordered" evidence="1">
    <location>
        <begin position="1"/>
        <end position="42"/>
    </location>
</feature>
<evidence type="ECO:0000256" key="2">
    <source>
        <dbReference type="SAM" id="Phobius"/>
    </source>
</evidence>
<gene>
    <name evidence="3" type="ORF">EIL87_22085</name>
</gene>
<feature type="compositionally biased region" description="Basic and acidic residues" evidence="1">
    <location>
        <begin position="17"/>
        <end position="29"/>
    </location>
</feature>
<sequence>MPSGKVKENGNGPLTAAERRVDELLRNGRPDTSADQPLDVHADEHEYDQEIRGEFLSRRLIESPDETGWRPFARRSRQQPVILIQDAVISGCLNLRAAELPYLLEFVRCRFLEAPDVRQASMAGLVLRNCLLPGMNARNLRTTSDTHLLHCTTRDGVIDLADAELGGSLLLNGSELHNPGRRAIYADRLTVAGAMLAMGISVAGEIRVPGAKIGGNLTLLGASLRNRGRLALNANGIQLGGSLRCDVDPSTGKSFTVAGLVFIPSASIAGDLRMRDAVLEPGMTPPRRGESPYDDPTSTLIADRSHVHGDVELDENFRSGGTIRMVSACVEGDLRLSGAQIDLTWAQSERAAVDRSLRALHIDGTEIRGNLAAGSVDVWGEWRMTDVRVHGSFQLNRARLTGARTDVLLASRLTVGSNFDCREADITGSVQLQGASIGANLDMRATELTKPAWHRHKLAYKPSIDLRGARIAQDLVCASGIRPFVTEGEVQLRRAEIGRQANFWGARLGDGLSRNAINGFGMVTQELTLSVDDAPRGRILLRQAQCELLADNARLWQASGGVDIDDFSYDNFVDSIEPSDVDKVQERLAWLRANSGDRYQPGPYDQLVKVFSGNGNEEHAVTVLIEKQRRRYKAIATSTRPVFRPPVRLWSFLQQITVSYGYRPLRALIWLVLLTAAGTTWFSVNGPLTPINEEDHPHWSPLLYTVDQLVPIINLGHDVMWRTAGPSQWITVALIAAGWVLATTAAAGITRALRRDIQ</sequence>
<dbReference type="AlphaFoldDB" id="A0A426JL21"/>
<organism evidence="3 4">
    <name type="scientific">Saccharopolyspora rhizosphaerae</name>
    <dbReference type="NCBI Taxonomy" id="2492662"/>
    <lineage>
        <taxon>Bacteria</taxon>
        <taxon>Bacillati</taxon>
        <taxon>Actinomycetota</taxon>
        <taxon>Actinomycetes</taxon>
        <taxon>Pseudonocardiales</taxon>
        <taxon>Pseudonocardiaceae</taxon>
        <taxon>Saccharopolyspora</taxon>
    </lineage>
</organism>
<proteinExistence type="predicted"/>
<comment type="caution">
    <text evidence="3">The sequence shown here is derived from an EMBL/GenBank/DDBJ whole genome shotgun (WGS) entry which is preliminary data.</text>
</comment>
<keyword evidence="4" id="KW-1185">Reference proteome</keyword>
<accession>A0A426JL21</accession>
<evidence type="ECO:0000256" key="1">
    <source>
        <dbReference type="SAM" id="MobiDB-lite"/>
    </source>
</evidence>